<dbReference type="AlphaFoldDB" id="A0A516SC47"/>
<comment type="similarity">
    <text evidence="1">Belongs to the polysaccharide synthase family.</text>
</comment>
<dbReference type="KEGG" id="cari:FNU76_04745"/>
<feature type="transmembrane region" description="Helical" evidence="2">
    <location>
        <begin position="78"/>
        <end position="96"/>
    </location>
</feature>
<dbReference type="OrthoDB" id="9803111at2"/>
<dbReference type="SUPFAM" id="SSF53335">
    <property type="entry name" value="S-adenosyl-L-methionine-dependent methyltransferases"/>
    <property type="match status" value="1"/>
</dbReference>
<feature type="domain" description="Polysaccharide biosynthesis protein CapD-like" evidence="3">
    <location>
        <begin position="282"/>
        <end position="577"/>
    </location>
</feature>
<dbReference type="Gene3D" id="3.40.50.720">
    <property type="entry name" value="NAD(P)-binding Rossmann-like Domain"/>
    <property type="match status" value="2"/>
</dbReference>
<gene>
    <name evidence="4" type="ORF">FNU76_04745</name>
</gene>
<dbReference type="CDD" id="cd05237">
    <property type="entry name" value="UDP_invert_4-6DH_SDR_e"/>
    <property type="match status" value="1"/>
</dbReference>
<protein>
    <submittedName>
        <fullName evidence="4">Polysaccharide biosynthesis protein</fullName>
    </submittedName>
</protein>
<dbReference type="InterPro" id="IPR036291">
    <property type="entry name" value="NAD(P)-bd_dom_sf"/>
</dbReference>
<dbReference type="Pfam" id="PF13727">
    <property type="entry name" value="CoA_binding_3"/>
    <property type="match status" value="1"/>
</dbReference>
<keyword evidence="2" id="KW-0812">Transmembrane</keyword>
<dbReference type="InterPro" id="IPR003869">
    <property type="entry name" value="Polysac_CapD-like"/>
</dbReference>
<dbReference type="InterPro" id="IPR051203">
    <property type="entry name" value="Polysaccharide_Synthase-Rel"/>
</dbReference>
<evidence type="ECO:0000256" key="2">
    <source>
        <dbReference type="SAM" id="Phobius"/>
    </source>
</evidence>
<dbReference type="EMBL" id="CP041730">
    <property type="protein sequence ID" value="QDQ25714.1"/>
    <property type="molecule type" value="Genomic_DNA"/>
</dbReference>
<evidence type="ECO:0000259" key="3">
    <source>
        <dbReference type="Pfam" id="PF02719"/>
    </source>
</evidence>
<evidence type="ECO:0000256" key="1">
    <source>
        <dbReference type="ARBA" id="ARBA00007430"/>
    </source>
</evidence>
<keyword evidence="2" id="KW-1133">Transmembrane helix</keyword>
<feature type="transmembrane region" description="Helical" evidence="2">
    <location>
        <begin position="102"/>
        <end position="123"/>
    </location>
</feature>
<dbReference type="PANTHER" id="PTHR43318:SF1">
    <property type="entry name" value="POLYSACCHARIDE BIOSYNTHESIS PROTEIN EPSC-RELATED"/>
    <property type="match status" value="1"/>
</dbReference>
<name>A0A516SC47_9NEIS</name>
<dbReference type="RefSeq" id="WP_143856639.1">
    <property type="nucleotide sequence ID" value="NZ_CP041730.1"/>
</dbReference>
<keyword evidence="5" id="KW-1185">Reference proteome</keyword>
<accession>A0A516SC47</accession>
<proteinExistence type="inferred from homology"/>
<feature type="transmembrane region" description="Helical" evidence="2">
    <location>
        <begin position="45"/>
        <end position="66"/>
    </location>
</feature>
<feature type="transmembrane region" description="Helical" evidence="2">
    <location>
        <begin position="12"/>
        <end position="33"/>
    </location>
</feature>
<dbReference type="InterPro" id="IPR029063">
    <property type="entry name" value="SAM-dependent_MTases_sf"/>
</dbReference>
<dbReference type="SUPFAM" id="SSF51735">
    <property type="entry name" value="NAD(P)-binding Rossmann-fold domains"/>
    <property type="match status" value="1"/>
</dbReference>
<dbReference type="Pfam" id="PF02719">
    <property type="entry name" value="Polysacc_synt_2"/>
    <property type="match status" value="1"/>
</dbReference>
<evidence type="ECO:0000313" key="4">
    <source>
        <dbReference type="EMBL" id="QDQ25714.1"/>
    </source>
</evidence>
<reference evidence="5" key="1">
    <citation type="submission" date="2019-07" db="EMBL/GenBank/DDBJ databases">
        <title>Chitinimonas sp. nov., isolated from Ny-Alesund, arctica soil.</title>
        <authorList>
            <person name="Xu Q."/>
            <person name="Peng F."/>
        </authorList>
    </citation>
    <scope>NUCLEOTIDE SEQUENCE [LARGE SCALE GENOMIC DNA]</scope>
    <source>
        <strain evidence="5">R3-44</strain>
    </source>
</reference>
<evidence type="ECO:0000313" key="5">
    <source>
        <dbReference type="Proteomes" id="UP000317550"/>
    </source>
</evidence>
<dbReference type="PANTHER" id="PTHR43318">
    <property type="entry name" value="UDP-N-ACETYLGLUCOSAMINE 4,6-DEHYDRATASE"/>
    <property type="match status" value="1"/>
</dbReference>
<keyword evidence="2" id="KW-0472">Membrane</keyword>
<organism evidence="4 5">
    <name type="scientific">Chitinimonas arctica</name>
    <dbReference type="NCBI Taxonomy" id="2594795"/>
    <lineage>
        <taxon>Bacteria</taxon>
        <taxon>Pseudomonadati</taxon>
        <taxon>Pseudomonadota</taxon>
        <taxon>Betaproteobacteria</taxon>
        <taxon>Neisseriales</taxon>
        <taxon>Chitinibacteraceae</taxon>
        <taxon>Chitinimonas</taxon>
    </lineage>
</organism>
<dbReference type="Proteomes" id="UP000317550">
    <property type="component" value="Chromosome"/>
</dbReference>
<sequence>MLRRIAGLPRYAKSIIMVLADFFLLPLCLWLAVCMHAGSWGFDTGIVSELVMLSVVSLPVFIKSGLYRAVIRYLDERAVATAIRAVSFALIVYAVLARLLDFHFFTLAAFPIFWCLCVSYVCASRYMVRALLRSAVNPRNHRRKILIYGAGDAGRQLAVALRAGTEFDPVAFMDDDKSKQGLSIVGIKVYPSKDISAVVKLTGATRVLLAMPSAPYAQRLNIIDRLEHLRVEVRAIPGVADLVNGEISLADVREVSVDELLAREAVPPDVALLQADIHERVVMVTGAGGSIGSELCRQILAQGPKCLVLYEICEFALYSIDAELKRSIRDLDLSVEVVSVLGSVQIQDRVERIMRRYGVNTVYHAAAYKHVPIVEFNITEGILNNTFGTLSTARAAVAAGVATFVLISTDKAVRPTNVMGASKRMAELVLQAMTADPKVRTRFAMVRFGNVLGSSGSVVPLFRRQIAEGGPVTVTHAEITRYFMTIPEAAQLVIQAGAMGKSGEVFVLDMGEPVRIIDLARRMIHLSGFDVLPTKSGMRAGIDIVFTGLRPGEKLYEELLIGDDVIGTEHPKIMKAQERFIEWLELEKALETLRVACSLHDQKTIFEVLKDCVSGFQPSGEMNDYLCAGCDPVPSSVIMMDALRTRPTIVATAAAARGSA</sequence>